<feature type="region of interest" description="Disordered" evidence="6">
    <location>
        <begin position="99"/>
        <end position="137"/>
    </location>
</feature>
<dbReference type="Proteomes" id="UP000237144">
    <property type="component" value="Unassembled WGS sequence"/>
</dbReference>
<dbReference type="PANTHER" id="PTHR19957">
    <property type="entry name" value="SYNTAXIN"/>
    <property type="match status" value="1"/>
</dbReference>
<dbReference type="InterPro" id="IPR006011">
    <property type="entry name" value="Syntaxin_N"/>
</dbReference>
<feature type="transmembrane region" description="Helical" evidence="7">
    <location>
        <begin position="523"/>
        <end position="547"/>
    </location>
</feature>
<dbReference type="PANTHER" id="PTHR19957:SF307">
    <property type="entry name" value="PROTEIN SSO1-RELATED"/>
    <property type="match status" value="1"/>
</dbReference>
<evidence type="ECO:0000256" key="6">
    <source>
        <dbReference type="SAM" id="MobiDB-lite"/>
    </source>
</evidence>
<reference evidence="9 10" key="1">
    <citation type="journal article" date="2018" name="Front. Microbiol.">
        <title>Prospects for Fungal Bioremediation of Acidic Radioactive Waste Sites: Characterization and Genome Sequence of Rhodotorula taiwanensis MD1149.</title>
        <authorList>
            <person name="Tkavc R."/>
            <person name="Matrosova V.Y."/>
            <person name="Grichenko O.E."/>
            <person name="Gostincar C."/>
            <person name="Volpe R.P."/>
            <person name="Klimenkova P."/>
            <person name="Gaidamakova E.K."/>
            <person name="Zhou C.E."/>
            <person name="Stewart B.J."/>
            <person name="Lyman M.G."/>
            <person name="Malfatti S.A."/>
            <person name="Rubinfeld B."/>
            <person name="Courtot M."/>
            <person name="Singh J."/>
            <person name="Dalgard C.L."/>
            <person name="Hamilton T."/>
            <person name="Frey K.G."/>
            <person name="Gunde-Cimerman N."/>
            <person name="Dugan L."/>
            <person name="Daly M.J."/>
        </authorList>
    </citation>
    <scope>NUCLEOTIDE SEQUENCE [LARGE SCALE GENOMIC DNA]</scope>
    <source>
        <strain evidence="9 10">MD1149</strain>
    </source>
</reference>
<comment type="subcellular location">
    <subcellularLocation>
        <location evidence="1">Membrane</location>
        <topology evidence="1">Single-pass type IV membrane protein</topology>
    </subcellularLocation>
</comment>
<evidence type="ECO:0000256" key="4">
    <source>
        <dbReference type="ARBA" id="ARBA00022989"/>
    </source>
</evidence>
<feature type="compositionally biased region" description="Polar residues" evidence="6">
    <location>
        <begin position="182"/>
        <end position="194"/>
    </location>
</feature>
<dbReference type="GO" id="GO:0048278">
    <property type="term" value="P:vesicle docking"/>
    <property type="evidence" value="ECO:0007669"/>
    <property type="project" value="TreeGrafter"/>
</dbReference>
<keyword evidence="3 7" id="KW-0812">Transmembrane</keyword>
<keyword evidence="4 7" id="KW-1133">Transmembrane helix</keyword>
<sequence length="561" mass="61756">MARDRLAAIRERRAQGLADPPSPPRRSPSPGYRLDYDFATARDSPVSAPPDSPRDFNPFARFESAPAPATPSPRSSRQFPAPKAPTGWFSGFGWVWNTAGSATNSSPPQPSLDYGQRNLPPTPIENSDTPVLGYGEPPVATEAIAPLAIPEALIPQDFDPNNIGRPARPSPRFPPPDRLESPRSSVILSPSYQVDPNLPPPAASTASPKKTRKRRVSIVPISPRRSSTATIIEEDFVEEKGGSREDAARGVTNPDALGRPRISKGDVPYEDMPSFFEQITDLQQEVRRAHSLIQIIGSLRDRLLAIPSADSPVAIEVREDLDGQTTAARSLFTSIQTRLHELEQGNANLRVLIPAGQSSYDLSLHDVDIRQQQVSLLKERFKEVIQRYAAAEQEHRAKQRVRLERQIRVVNPSLPPEEMKEVIDRAEAGENPAIFAQATTGIRSQAARGALREVQNRAAELARIEQTLIELAQLFQDMAIMVEAQDVLIAEIEQTAATVNHDMEKGVEQVQVAVKHARNARKWRWVCCAITTIILVIVAVVLCAVLIPPALRARRNNSSPP</sequence>
<dbReference type="Pfam" id="PF05739">
    <property type="entry name" value="SNARE"/>
    <property type="match status" value="1"/>
</dbReference>
<dbReference type="AlphaFoldDB" id="A0A2S5B7D8"/>
<evidence type="ECO:0000259" key="8">
    <source>
        <dbReference type="PROSITE" id="PS50192"/>
    </source>
</evidence>
<dbReference type="GO" id="GO:0006887">
    <property type="term" value="P:exocytosis"/>
    <property type="evidence" value="ECO:0007669"/>
    <property type="project" value="TreeGrafter"/>
</dbReference>
<dbReference type="Gene3D" id="1.20.5.110">
    <property type="match status" value="1"/>
</dbReference>
<dbReference type="InterPro" id="IPR045242">
    <property type="entry name" value="Syntaxin"/>
</dbReference>
<feature type="region of interest" description="Disordered" evidence="6">
    <location>
        <begin position="1"/>
        <end position="84"/>
    </location>
</feature>
<evidence type="ECO:0000256" key="3">
    <source>
        <dbReference type="ARBA" id="ARBA00022692"/>
    </source>
</evidence>
<comment type="caution">
    <text evidence="9">The sequence shown here is derived from an EMBL/GenBank/DDBJ whole genome shotgun (WGS) entry which is preliminary data.</text>
</comment>
<feature type="region of interest" description="Disordered" evidence="6">
    <location>
        <begin position="155"/>
        <end position="215"/>
    </location>
</feature>
<evidence type="ECO:0000256" key="5">
    <source>
        <dbReference type="ARBA" id="ARBA00023136"/>
    </source>
</evidence>
<evidence type="ECO:0000256" key="1">
    <source>
        <dbReference type="ARBA" id="ARBA00004211"/>
    </source>
</evidence>
<name>A0A2S5B7D8_9BASI</name>
<comment type="similarity">
    <text evidence="2">Belongs to the syntaxin family.</text>
</comment>
<dbReference type="STRING" id="741276.A0A2S5B7D8"/>
<feature type="compositionally biased region" description="Basic and acidic residues" evidence="6">
    <location>
        <begin position="239"/>
        <end position="248"/>
    </location>
</feature>
<feature type="region of interest" description="Disordered" evidence="6">
    <location>
        <begin position="239"/>
        <end position="269"/>
    </location>
</feature>
<dbReference type="GO" id="GO:0005886">
    <property type="term" value="C:plasma membrane"/>
    <property type="evidence" value="ECO:0007669"/>
    <property type="project" value="TreeGrafter"/>
</dbReference>
<dbReference type="GO" id="GO:0031201">
    <property type="term" value="C:SNARE complex"/>
    <property type="evidence" value="ECO:0007669"/>
    <property type="project" value="TreeGrafter"/>
</dbReference>
<dbReference type="Pfam" id="PF00804">
    <property type="entry name" value="Syntaxin"/>
    <property type="match status" value="1"/>
</dbReference>
<accession>A0A2S5B7D8</accession>
<feature type="domain" description="T-SNARE coiled-coil homology" evidence="8">
    <location>
        <begin position="451"/>
        <end position="513"/>
    </location>
</feature>
<dbReference type="GO" id="GO:0006906">
    <property type="term" value="P:vesicle fusion"/>
    <property type="evidence" value="ECO:0007669"/>
    <property type="project" value="TreeGrafter"/>
</dbReference>
<protein>
    <recommendedName>
        <fullName evidence="8">t-SNARE coiled-coil homology domain-containing protein</fullName>
    </recommendedName>
</protein>
<proteinExistence type="inferred from homology"/>
<dbReference type="GO" id="GO:0005484">
    <property type="term" value="F:SNAP receptor activity"/>
    <property type="evidence" value="ECO:0007669"/>
    <property type="project" value="TreeGrafter"/>
</dbReference>
<dbReference type="CDD" id="cd15849">
    <property type="entry name" value="SNARE_Sso1"/>
    <property type="match status" value="1"/>
</dbReference>
<evidence type="ECO:0000313" key="10">
    <source>
        <dbReference type="Proteomes" id="UP000237144"/>
    </source>
</evidence>
<dbReference type="InterPro" id="IPR010989">
    <property type="entry name" value="SNARE"/>
</dbReference>
<feature type="compositionally biased region" description="Low complexity" evidence="6">
    <location>
        <begin position="64"/>
        <end position="77"/>
    </location>
</feature>
<dbReference type="OrthoDB" id="10255013at2759"/>
<dbReference type="Gene3D" id="1.20.58.70">
    <property type="match status" value="1"/>
</dbReference>
<keyword evidence="10" id="KW-1185">Reference proteome</keyword>
<dbReference type="InterPro" id="IPR000727">
    <property type="entry name" value="T_SNARE_dom"/>
</dbReference>
<dbReference type="GO" id="GO:0006886">
    <property type="term" value="P:intracellular protein transport"/>
    <property type="evidence" value="ECO:0007669"/>
    <property type="project" value="TreeGrafter"/>
</dbReference>
<evidence type="ECO:0000256" key="2">
    <source>
        <dbReference type="ARBA" id="ARBA00009063"/>
    </source>
</evidence>
<dbReference type="PROSITE" id="PS50192">
    <property type="entry name" value="T_SNARE"/>
    <property type="match status" value="1"/>
</dbReference>
<keyword evidence="5 7" id="KW-0472">Membrane</keyword>
<dbReference type="EMBL" id="PJQD01000048">
    <property type="protein sequence ID" value="POY72692.1"/>
    <property type="molecule type" value="Genomic_DNA"/>
</dbReference>
<evidence type="ECO:0000256" key="7">
    <source>
        <dbReference type="SAM" id="Phobius"/>
    </source>
</evidence>
<dbReference type="GO" id="GO:0000149">
    <property type="term" value="F:SNARE binding"/>
    <property type="evidence" value="ECO:0007669"/>
    <property type="project" value="TreeGrafter"/>
</dbReference>
<organism evidence="9 10">
    <name type="scientific">Rhodotorula taiwanensis</name>
    <dbReference type="NCBI Taxonomy" id="741276"/>
    <lineage>
        <taxon>Eukaryota</taxon>
        <taxon>Fungi</taxon>
        <taxon>Dikarya</taxon>
        <taxon>Basidiomycota</taxon>
        <taxon>Pucciniomycotina</taxon>
        <taxon>Microbotryomycetes</taxon>
        <taxon>Sporidiobolales</taxon>
        <taxon>Sporidiobolaceae</taxon>
        <taxon>Rhodotorula</taxon>
    </lineage>
</organism>
<gene>
    <name evidence="9" type="ORF">BMF94_4521</name>
</gene>
<dbReference type="SUPFAM" id="SSF47661">
    <property type="entry name" value="t-snare proteins"/>
    <property type="match status" value="1"/>
</dbReference>
<dbReference type="GO" id="GO:0012505">
    <property type="term" value="C:endomembrane system"/>
    <property type="evidence" value="ECO:0007669"/>
    <property type="project" value="TreeGrafter"/>
</dbReference>
<evidence type="ECO:0000313" key="9">
    <source>
        <dbReference type="EMBL" id="POY72692.1"/>
    </source>
</evidence>
<dbReference type="SMART" id="SM00397">
    <property type="entry name" value="t_SNARE"/>
    <property type="match status" value="1"/>
</dbReference>
<feature type="compositionally biased region" description="Basic and acidic residues" evidence="6">
    <location>
        <begin position="1"/>
        <end position="14"/>
    </location>
</feature>